<dbReference type="Proteomes" id="UP000736164">
    <property type="component" value="Unassembled WGS sequence"/>
</dbReference>
<dbReference type="InterPro" id="IPR018469">
    <property type="entry name" value="Dual_oxidase_maturation_fac"/>
</dbReference>
<evidence type="ECO:0000256" key="5">
    <source>
        <dbReference type="ARBA" id="ARBA00023136"/>
    </source>
</evidence>
<proteinExistence type="inferred from homology"/>
<keyword evidence="3 7" id="KW-0812">Transmembrane</keyword>
<evidence type="ECO:0000256" key="3">
    <source>
        <dbReference type="ARBA" id="ARBA00022692"/>
    </source>
</evidence>
<reference evidence="8" key="1">
    <citation type="journal article" date="2021" name="Cell">
        <title>Tracing the genetic footprints of vertebrate landing in non-teleost ray-finned fishes.</title>
        <authorList>
            <person name="Bi X."/>
            <person name="Wang K."/>
            <person name="Yang L."/>
            <person name="Pan H."/>
            <person name="Jiang H."/>
            <person name="Wei Q."/>
            <person name="Fang M."/>
            <person name="Yu H."/>
            <person name="Zhu C."/>
            <person name="Cai Y."/>
            <person name="He Y."/>
            <person name="Gan X."/>
            <person name="Zeng H."/>
            <person name="Yu D."/>
            <person name="Zhu Y."/>
            <person name="Jiang H."/>
            <person name="Qiu Q."/>
            <person name="Yang H."/>
            <person name="Zhang Y.E."/>
            <person name="Wang W."/>
            <person name="Zhu M."/>
            <person name="He S."/>
            <person name="Zhang G."/>
        </authorList>
    </citation>
    <scope>NUCLEOTIDE SEQUENCE</scope>
    <source>
        <strain evidence="8">Allg_001</strain>
    </source>
</reference>
<dbReference type="GO" id="GO:0015031">
    <property type="term" value="P:protein transport"/>
    <property type="evidence" value="ECO:0007669"/>
    <property type="project" value="InterPro"/>
</dbReference>
<protein>
    <submittedName>
        <fullName evidence="8">DOXA2 factor</fullName>
    </submittedName>
</protein>
<dbReference type="EMBL" id="JAAWVO010001415">
    <property type="protein sequence ID" value="MBN3311619.1"/>
    <property type="molecule type" value="Genomic_DNA"/>
</dbReference>
<comment type="subcellular location">
    <subcellularLocation>
        <location evidence="1">Membrane</location>
        <topology evidence="1">Multi-pass membrane protein</topology>
    </subcellularLocation>
</comment>
<feature type="transmembrane region" description="Helical" evidence="7">
    <location>
        <begin position="53"/>
        <end position="72"/>
    </location>
</feature>
<feature type="transmembrane region" description="Helical" evidence="7">
    <location>
        <begin position="203"/>
        <end position="222"/>
    </location>
</feature>
<keyword evidence="6" id="KW-0325">Glycoprotein</keyword>
<dbReference type="AlphaFoldDB" id="A0A8J7NFT3"/>
<dbReference type="Pfam" id="PF10204">
    <property type="entry name" value="DuoxA"/>
    <property type="match status" value="1"/>
</dbReference>
<comment type="caution">
    <text evidence="8">The sequence shown here is derived from an EMBL/GenBank/DDBJ whole genome shotgun (WGS) entry which is preliminary data.</text>
</comment>
<name>A0A8J7NFT3_ATRSP</name>
<feature type="non-terminal residue" evidence="8">
    <location>
        <position position="1"/>
    </location>
</feature>
<keyword evidence="4 7" id="KW-1133">Transmembrane helix</keyword>
<keyword evidence="5 7" id="KW-0472">Membrane</keyword>
<evidence type="ECO:0000256" key="1">
    <source>
        <dbReference type="ARBA" id="ARBA00004141"/>
    </source>
</evidence>
<evidence type="ECO:0000256" key="6">
    <source>
        <dbReference type="ARBA" id="ARBA00023180"/>
    </source>
</evidence>
<dbReference type="PANTHER" id="PTHR31158:SF1">
    <property type="entry name" value="DOXA1 FACTOR-RELATED"/>
    <property type="match status" value="1"/>
</dbReference>
<keyword evidence="9" id="KW-1185">Reference proteome</keyword>
<evidence type="ECO:0000256" key="7">
    <source>
        <dbReference type="SAM" id="Phobius"/>
    </source>
</evidence>
<sequence length="345" mass="38890">MTFYNDIYPFYPLQKTPFIFNINELIVILVFLVFACSFLIILPGIRGRPRLFWMFRVTFSLFIGVVIVAVNFTSDWAAASIQTNTTYKSFSNATVDAEVGLHVGLAGINVTLKGNPVKQLNETINYNEMFSWTEDYDSVYLAALERGLPNPILYIAEKFTQDSPCGFFFQYKYSGRYASATMWTAFCCWLISNILFSIPVIKYAGYMMITTGVFIFFALASFSTIHKVPFCTITIGTASLETVYSGSFWLSLATGLLCCLIGFTVILLDYLIPEKTKIFFTSSEGDEEEDACPVEGYFNTSFLEQEIGFPLGDVRFSNAAPRIITRSRKYDRITPILSSMASCQV</sequence>
<organism evidence="8 9">
    <name type="scientific">Atractosteus spatula</name>
    <name type="common">Alligator gar</name>
    <name type="synonym">Lepisosteus spatula</name>
    <dbReference type="NCBI Taxonomy" id="7917"/>
    <lineage>
        <taxon>Eukaryota</taxon>
        <taxon>Metazoa</taxon>
        <taxon>Chordata</taxon>
        <taxon>Craniata</taxon>
        <taxon>Vertebrata</taxon>
        <taxon>Euteleostomi</taxon>
        <taxon>Actinopterygii</taxon>
        <taxon>Neopterygii</taxon>
        <taxon>Holostei</taxon>
        <taxon>Semionotiformes</taxon>
        <taxon>Lepisosteidae</taxon>
        <taxon>Atractosteus</taxon>
    </lineage>
</organism>
<evidence type="ECO:0000313" key="9">
    <source>
        <dbReference type="Proteomes" id="UP000736164"/>
    </source>
</evidence>
<evidence type="ECO:0000256" key="4">
    <source>
        <dbReference type="ARBA" id="ARBA00022989"/>
    </source>
</evidence>
<feature type="transmembrane region" description="Helical" evidence="7">
    <location>
        <begin position="177"/>
        <end position="196"/>
    </location>
</feature>
<evidence type="ECO:0000256" key="2">
    <source>
        <dbReference type="ARBA" id="ARBA00009816"/>
    </source>
</evidence>
<accession>A0A8J7NFT3</accession>
<dbReference type="GO" id="GO:0005789">
    <property type="term" value="C:endoplasmic reticulum membrane"/>
    <property type="evidence" value="ECO:0007669"/>
    <property type="project" value="InterPro"/>
</dbReference>
<evidence type="ECO:0000313" key="8">
    <source>
        <dbReference type="EMBL" id="MBN3311619.1"/>
    </source>
</evidence>
<feature type="transmembrane region" description="Helical" evidence="7">
    <location>
        <begin position="20"/>
        <end position="41"/>
    </location>
</feature>
<feature type="transmembrane region" description="Helical" evidence="7">
    <location>
        <begin position="248"/>
        <end position="272"/>
    </location>
</feature>
<dbReference type="PANTHER" id="PTHR31158">
    <property type="entry name" value="DUAL OXIDASE 2"/>
    <property type="match status" value="1"/>
</dbReference>
<feature type="non-terminal residue" evidence="8">
    <location>
        <position position="345"/>
    </location>
</feature>
<comment type="similarity">
    <text evidence="2">Belongs to the DUOXA family.</text>
</comment>
<gene>
    <name evidence="8" type="primary">Duoxa2</name>
    <name evidence="8" type="ORF">GTO95_0003077</name>
</gene>